<evidence type="ECO:0000313" key="1">
    <source>
        <dbReference type="EMBL" id="WKK82055.1"/>
    </source>
</evidence>
<dbReference type="KEGG" id="marp:QYS47_07835"/>
<protein>
    <recommendedName>
        <fullName evidence="2">STAS/SEC14 domain-containing protein</fullName>
    </recommendedName>
</protein>
<accession>A0AA49GJH4</accession>
<reference evidence="1" key="1">
    <citation type="submission" date="2023-08" db="EMBL/GenBank/DDBJ databases">
        <title>Comparative genomics and taxonomic characterization of three novel marine species of genus Marivirga.</title>
        <authorList>
            <person name="Muhammad N."/>
            <person name="Kim S.-G."/>
        </authorList>
    </citation>
    <scope>NUCLEOTIDE SEQUENCE</scope>
    <source>
        <strain evidence="1">BKB1-2</strain>
    </source>
</reference>
<organism evidence="1">
    <name type="scientific">Marivirga arenosa</name>
    <dbReference type="NCBI Taxonomy" id="3059076"/>
    <lineage>
        <taxon>Bacteria</taxon>
        <taxon>Pseudomonadati</taxon>
        <taxon>Bacteroidota</taxon>
        <taxon>Cytophagia</taxon>
        <taxon>Cytophagales</taxon>
        <taxon>Marivirgaceae</taxon>
        <taxon>Marivirga</taxon>
    </lineage>
</organism>
<sequence length="139" mass="15959">MKFDTKNNLDRVICKTEYQEQNNWIFCDWEGYANVDAIKKWGLDFADLVKKTKCPYLLNDDSKSTGPWTQAMDWIESVLIPKVMDAGLKYYAHVVSANTFSEMSAKELNMNIGGVLEMATFKTVDDAKKWLKEKQSVNA</sequence>
<gene>
    <name evidence="1" type="ORF">QYS47_07835</name>
</gene>
<evidence type="ECO:0008006" key="2">
    <source>
        <dbReference type="Google" id="ProtNLM"/>
    </source>
</evidence>
<name>A0AA49GJH4_9BACT</name>
<dbReference type="EMBL" id="CP129968">
    <property type="protein sequence ID" value="WKK82055.1"/>
    <property type="molecule type" value="Genomic_DNA"/>
</dbReference>
<dbReference type="RefSeq" id="WP_302127606.1">
    <property type="nucleotide sequence ID" value="NZ_CP129968.2"/>
</dbReference>
<proteinExistence type="predicted"/>
<dbReference type="AlphaFoldDB" id="A0AA49GJH4"/>
<dbReference type="Proteomes" id="UP001232019">
    <property type="component" value="Chromosome"/>
</dbReference>